<reference evidence="2 3" key="1">
    <citation type="journal article" date="2023" name="Microb. Genom.">
        <title>Mesoterricola silvestris gen. nov., sp. nov., Mesoterricola sediminis sp. nov., Geothrix oryzae sp. nov., Geothrix edaphica sp. nov., Geothrix rubra sp. nov., and Geothrix limicola sp. nov., six novel members of Acidobacteriota isolated from soils.</title>
        <authorList>
            <person name="Weisberg A.J."/>
            <person name="Pearce E."/>
            <person name="Kramer C.G."/>
            <person name="Chang J.H."/>
            <person name="Clarke C.R."/>
        </authorList>
    </citation>
    <scope>NUCLEOTIDE SEQUENCE [LARGE SCALE GENOMIC DNA]</scope>
    <source>
        <strain evidence="2 3">NB05-1H</strain>
    </source>
</reference>
<proteinExistence type="predicted"/>
<dbReference type="EMBL" id="JARAWP010000040">
    <property type="protein sequence ID" value="MDX3024999.1"/>
    <property type="molecule type" value="Genomic_DNA"/>
</dbReference>
<evidence type="ECO:0000313" key="3">
    <source>
        <dbReference type="Proteomes" id="UP001272987"/>
    </source>
</evidence>
<comment type="caution">
    <text evidence="2">The sequence shown here is derived from an EMBL/GenBank/DDBJ whole genome shotgun (WGS) entry which is preliminary data.</text>
</comment>
<feature type="region of interest" description="Disordered" evidence="1">
    <location>
        <begin position="21"/>
        <end position="41"/>
    </location>
</feature>
<accession>A0ABU4MBX2</accession>
<name>A0ABU4MBX2_9ACTN</name>
<organism evidence="2 3">
    <name type="scientific">Streptomyces acidiscabies</name>
    <dbReference type="NCBI Taxonomy" id="42234"/>
    <lineage>
        <taxon>Bacteria</taxon>
        <taxon>Bacillati</taxon>
        <taxon>Actinomycetota</taxon>
        <taxon>Actinomycetes</taxon>
        <taxon>Kitasatosporales</taxon>
        <taxon>Streptomycetaceae</taxon>
        <taxon>Streptomyces</taxon>
    </lineage>
</organism>
<evidence type="ECO:0000256" key="1">
    <source>
        <dbReference type="SAM" id="MobiDB-lite"/>
    </source>
</evidence>
<evidence type="ECO:0000313" key="2">
    <source>
        <dbReference type="EMBL" id="MDX3024999.1"/>
    </source>
</evidence>
<keyword evidence="3" id="KW-1185">Reference proteome</keyword>
<gene>
    <name evidence="2" type="ORF">PV666_45115</name>
</gene>
<dbReference type="RefSeq" id="WP_319167418.1">
    <property type="nucleotide sequence ID" value="NZ_JARAWP010000040.1"/>
</dbReference>
<protein>
    <submittedName>
        <fullName evidence="2">Uncharacterized protein</fullName>
    </submittedName>
</protein>
<dbReference type="Proteomes" id="UP001272987">
    <property type="component" value="Unassembled WGS sequence"/>
</dbReference>
<sequence>MSIAARRVRLYKVSATGGIAPRTRTAPGVLRAHGTSPRSAS</sequence>